<feature type="region of interest" description="Disordered" evidence="2">
    <location>
        <begin position="149"/>
        <end position="169"/>
    </location>
</feature>
<dbReference type="InterPro" id="IPR003594">
    <property type="entry name" value="HATPase_dom"/>
</dbReference>
<evidence type="ECO:0000256" key="2">
    <source>
        <dbReference type="SAM" id="MobiDB-lite"/>
    </source>
</evidence>
<dbReference type="PANTHER" id="PTHR35526:SF3">
    <property type="entry name" value="ANTI-SIGMA-F FACTOR RSBW"/>
    <property type="match status" value="1"/>
</dbReference>
<organism evidence="4">
    <name type="scientific">Streptomyces sp. R33</name>
    <dbReference type="NCBI Taxonomy" id="3238629"/>
    <lineage>
        <taxon>Bacteria</taxon>
        <taxon>Bacillati</taxon>
        <taxon>Actinomycetota</taxon>
        <taxon>Actinomycetes</taxon>
        <taxon>Kitasatosporales</taxon>
        <taxon>Streptomycetaceae</taxon>
        <taxon>Streptomyces</taxon>
    </lineage>
</organism>
<gene>
    <name evidence="4" type="ORF">AB5J51_06915</name>
</gene>
<dbReference type="InterPro" id="IPR050267">
    <property type="entry name" value="Anti-sigma-factor_SerPK"/>
</dbReference>
<evidence type="ECO:0000259" key="3">
    <source>
        <dbReference type="Pfam" id="PF13581"/>
    </source>
</evidence>
<dbReference type="Pfam" id="PF13581">
    <property type="entry name" value="HATPase_c_2"/>
    <property type="match status" value="1"/>
</dbReference>
<keyword evidence="1" id="KW-0723">Serine/threonine-protein kinase</keyword>
<keyword evidence="1" id="KW-0418">Kinase</keyword>
<dbReference type="GO" id="GO:0005524">
    <property type="term" value="F:ATP binding"/>
    <property type="evidence" value="ECO:0007669"/>
    <property type="project" value="UniProtKB-KW"/>
</dbReference>
<keyword evidence="4" id="KW-0067">ATP-binding</keyword>
<dbReference type="GO" id="GO:0004674">
    <property type="term" value="F:protein serine/threonine kinase activity"/>
    <property type="evidence" value="ECO:0007669"/>
    <property type="project" value="UniProtKB-KW"/>
</dbReference>
<accession>A0AB39XYU5</accession>
<dbReference type="CDD" id="cd16936">
    <property type="entry name" value="HATPase_RsbW-like"/>
    <property type="match status" value="1"/>
</dbReference>
<dbReference type="AlphaFoldDB" id="A0AB39XYU5"/>
<sequence length="169" mass="18209">MSEETRTLLLGGGTHGAVTRCRDFTRHALTEWRWITDEPTGGPGAQHPYDPDRQEAAEDVLLLVSELVSNACIHGGGPRALVLRRNPARLRIEVGDGSPEHPRRLRRTGSALPGGHGLLVLDRLARSWGWEPYADGQTGKTVWAEVPAPLTAPVPRPPAGLPAERSASG</sequence>
<dbReference type="EMBL" id="CP165727">
    <property type="protein sequence ID" value="XDV62686.1"/>
    <property type="molecule type" value="Genomic_DNA"/>
</dbReference>
<feature type="compositionally biased region" description="Pro residues" evidence="2">
    <location>
        <begin position="150"/>
        <end position="160"/>
    </location>
</feature>
<evidence type="ECO:0000256" key="1">
    <source>
        <dbReference type="ARBA" id="ARBA00022527"/>
    </source>
</evidence>
<reference evidence="4" key="1">
    <citation type="submission" date="2024-08" db="EMBL/GenBank/DDBJ databases">
        <authorList>
            <person name="Yu S.T."/>
        </authorList>
    </citation>
    <scope>NUCLEOTIDE SEQUENCE</scope>
    <source>
        <strain evidence="4">R33</strain>
    </source>
</reference>
<feature type="domain" description="Histidine kinase/HSP90-like ATPase" evidence="3">
    <location>
        <begin position="54"/>
        <end position="143"/>
    </location>
</feature>
<protein>
    <submittedName>
        <fullName evidence="4">ATP-binding protein</fullName>
    </submittedName>
</protein>
<dbReference type="RefSeq" id="WP_369777159.1">
    <property type="nucleotide sequence ID" value="NZ_CP165727.1"/>
</dbReference>
<dbReference type="PANTHER" id="PTHR35526">
    <property type="entry name" value="ANTI-SIGMA-F FACTOR RSBW-RELATED"/>
    <property type="match status" value="1"/>
</dbReference>
<evidence type="ECO:0000313" key="4">
    <source>
        <dbReference type="EMBL" id="XDV62686.1"/>
    </source>
</evidence>
<dbReference type="Gene3D" id="3.30.565.10">
    <property type="entry name" value="Histidine kinase-like ATPase, C-terminal domain"/>
    <property type="match status" value="1"/>
</dbReference>
<dbReference type="SUPFAM" id="SSF55874">
    <property type="entry name" value="ATPase domain of HSP90 chaperone/DNA topoisomerase II/histidine kinase"/>
    <property type="match status" value="1"/>
</dbReference>
<name>A0AB39XYU5_9ACTN</name>
<keyword evidence="4" id="KW-0547">Nucleotide-binding</keyword>
<proteinExistence type="predicted"/>
<dbReference type="InterPro" id="IPR036890">
    <property type="entry name" value="HATPase_C_sf"/>
</dbReference>
<keyword evidence="1" id="KW-0808">Transferase</keyword>